<protein>
    <recommendedName>
        <fullName evidence="5">Transmembrane protein</fullName>
    </recommendedName>
</protein>
<evidence type="ECO:0000256" key="1">
    <source>
        <dbReference type="SAM" id="MobiDB-lite"/>
    </source>
</evidence>
<feature type="compositionally biased region" description="Basic and acidic residues" evidence="1">
    <location>
        <begin position="38"/>
        <end position="48"/>
    </location>
</feature>
<keyword evidence="2" id="KW-0472">Membrane</keyword>
<sequence length="286" mass="31581">MEDMKKKLGSSGVESYLERHKTVKDLNDNEEEEEEEDPPKGSGKDHRGICNTTTVDYGNPVYKPPAGKPFEVRPSEMVMRASVFRQSESNERKIILMTIGAIMLMVAATLAATLTVVNSRSVHAVHQQNDPATSSSSIHSVLLMNNNNEVVSTEKVREVGSLAMLPKFDTLFLSSIESLIVPTIEGDAFVVKVAGIQKFNSTHMRVFGKDGSEVNFEDGYIKYISEKENKIYTVELNHGSGRRLSWGFLSLFFGSGSKKKCGNFLTNCDGLDTQAESVSGYNNYGM</sequence>
<gene>
    <name evidence="3" type="ORF">TL16_g04696</name>
</gene>
<reference evidence="4" key="1">
    <citation type="journal article" date="2023" name="Commun. Biol.">
        <title>Genome analysis of Parmales, the sister group of diatoms, reveals the evolutionary specialization of diatoms from phago-mixotrophs to photoautotrophs.</title>
        <authorList>
            <person name="Ban H."/>
            <person name="Sato S."/>
            <person name="Yoshikawa S."/>
            <person name="Yamada K."/>
            <person name="Nakamura Y."/>
            <person name="Ichinomiya M."/>
            <person name="Sato N."/>
            <person name="Blanc-Mathieu R."/>
            <person name="Endo H."/>
            <person name="Kuwata A."/>
            <person name="Ogata H."/>
        </authorList>
    </citation>
    <scope>NUCLEOTIDE SEQUENCE [LARGE SCALE GENOMIC DNA]</scope>
</reference>
<organism evidence="3 4">
    <name type="scientific">Triparma laevis f. inornata</name>
    <dbReference type="NCBI Taxonomy" id="1714386"/>
    <lineage>
        <taxon>Eukaryota</taxon>
        <taxon>Sar</taxon>
        <taxon>Stramenopiles</taxon>
        <taxon>Ochrophyta</taxon>
        <taxon>Bolidophyceae</taxon>
        <taxon>Parmales</taxon>
        <taxon>Triparmaceae</taxon>
        <taxon>Triparma</taxon>
    </lineage>
</organism>
<name>A0A9W7ADR2_9STRA</name>
<evidence type="ECO:0000313" key="4">
    <source>
        <dbReference type="Proteomes" id="UP001162640"/>
    </source>
</evidence>
<proteinExistence type="predicted"/>
<dbReference type="AlphaFoldDB" id="A0A9W7ADR2"/>
<feature type="transmembrane region" description="Helical" evidence="2">
    <location>
        <begin position="94"/>
        <end position="117"/>
    </location>
</feature>
<dbReference type="Proteomes" id="UP001162640">
    <property type="component" value="Unassembled WGS sequence"/>
</dbReference>
<feature type="compositionally biased region" description="Basic and acidic residues" evidence="1">
    <location>
        <begin position="16"/>
        <end position="27"/>
    </location>
</feature>
<accession>A0A9W7ADR2</accession>
<evidence type="ECO:0000313" key="3">
    <source>
        <dbReference type="EMBL" id="GMH67507.1"/>
    </source>
</evidence>
<keyword evidence="2" id="KW-0812">Transmembrane</keyword>
<evidence type="ECO:0008006" key="5">
    <source>
        <dbReference type="Google" id="ProtNLM"/>
    </source>
</evidence>
<dbReference type="EMBL" id="BLQM01000131">
    <property type="protein sequence ID" value="GMH67507.1"/>
    <property type="molecule type" value="Genomic_DNA"/>
</dbReference>
<feature type="compositionally biased region" description="Acidic residues" evidence="1">
    <location>
        <begin position="28"/>
        <end position="37"/>
    </location>
</feature>
<comment type="caution">
    <text evidence="3">The sequence shown here is derived from an EMBL/GenBank/DDBJ whole genome shotgun (WGS) entry which is preliminary data.</text>
</comment>
<keyword evidence="2" id="KW-1133">Transmembrane helix</keyword>
<evidence type="ECO:0000256" key="2">
    <source>
        <dbReference type="SAM" id="Phobius"/>
    </source>
</evidence>
<feature type="region of interest" description="Disordered" evidence="1">
    <location>
        <begin position="1"/>
        <end position="50"/>
    </location>
</feature>